<evidence type="ECO:0000313" key="10">
    <source>
        <dbReference type="Proteomes" id="UP000248795"/>
    </source>
</evidence>
<organism evidence="9 10">
    <name type="scientific">Aestuariivirga litoralis</name>
    <dbReference type="NCBI Taxonomy" id="2650924"/>
    <lineage>
        <taxon>Bacteria</taxon>
        <taxon>Pseudomonadati</taxon>
        <taxon>Pseudomonadota</taxon>
        <taxon>Alphaproteobacteria</taxon>
        <taxon>Hyphomicrobiales</taxon>
        <taxon>Aestuariivirgaceae</taxon>
        <taxon>Aestuariivirga</taxon>
    </lineage>
</organism>
<dbReference type="Proteomes" id="UP000248795">
    <property type="component" value="Unassembled WGS sequence"/>
</dbReference>
<dbReference type="CDD" id="cd01992">
    <property type="entry name" value="TilS_N"/>
    <property type="match status" value="1"/>
</dbReference>
<dbReference type="InterPro" id="IPR011063">
    <property type="entry name" value="TilS/TtcA_N"/>
</dbReference>
<dbReference type="InterPro" id="IPR014729">
    <property type="entry name" value="Rossmann-like_a/b/a_fold"/>
</dbReference>
<gene>
    <name evidence="6 9" type="primary">tilS</name>
    <name evidence="9" type="ORF">DK847_01655</name>
</gene>
<keyword evidence="6" id="KW-0963">Cytoplasm</keyword>
<dbReference type="AlphaFoldDB" id="A0A2W2BQQ6"/>
<evidence type="ECO:0000256" key="2">
    <source>
        <dbReference type="ARBA" id="ARBA00022694"/>
    </source>
</evidence>
<dbReference type="NCBIfam" id="TIGR02432">
    <property type="entry name" value="lysidine_TilS_N"/>
    <property type="match status" value="1"/>
</dbReference>
<evidence type="ECO:0000256" key="5">
    <source>
        <dbReference type="ARBA" id="ARBA00048539"/>
    </source>
</evidence>
<dbReference type="GO" id="GO:0005524">
    <property type="term" value="F:ATP binding"/>
    <property type="evidence" value="ECO:0007669"/>
    <property type="project" value="UniProtKB-UniRule"/>
</dbReference>
<reference evidence="10" key="1">
    <citation type="submission" date="2018-06" db="EMBL/GenBank/DDBJ databases">
        <title>Aestuariibacter litoralis strain KCTC 52945T.</title>
        <authorList>
            <person name="Li X."/>
            <person name="Salam N."/>
            <person name="Li J.-L."/>
            <person name="Chen Y.-M."/>
            <person name="Yang Z.-W."/>
            <person name="Zhang L.-Y."/>
            <person name="Han M.-X."/>
            <person name="Xiao M."/>
            <person name="Li W.-J."/>
        </authorList>
    </citation>
    <scope>NUCLEOTIDE SEQUENCE [LARGE SCALE GENOMIC DNA]</scope>
    <source>
        <strain evidence="10">KCTC 52945</strain>
    </source>
</reference>
<keyword evidence="10" id="KW-1185">Reference proteome</keyword>
<evidence type="ECO:0000256" key="6">
    <source>
        <dbReference type="HAMAP-Rule" id="MF_01161"/>
    </source>
</evidence>
<comment type="caution">
    <text evidence="9">The sequence shown here is derived from an EMBL/GenBank/DDBJ whole genome shotgun (WGS) entry which is preliminary data.</text>
</comment>
<dbReference type="Gene3D" id="3.40.50.620">
    <property type="entry name" value="HUPs"/>
    <property type="match status" value="1"/>
</dbReference>
<keyword evidence="3 6" id="KW-0547">Nucleotide-binding</keyword>
<evidence type="ECO:0000256" key="3">
    <source>
        <dbReference type="ARBA" id="ARBA00022741"/>
    </source>
</evidence>
<dbReference type="SUPFAM" id="SSF52402">
    <property type="entry name" value="Adenine nucleotide alpha hydrolases-like"/>
    <property type="match status" value="1"/>
</dbReference>
<keyword evidence="4 6" id="KW-0067">ATP-binding</keyword>
<dbReference type="GO" id="GO:0005737">
    <property type="term" value="C:cytoplasm"/>
    <property type="evidence" value="ECO:0007669"/>
    <property type="project" value="UniProtKB-SubCell"/>
</dbReference>
<name>A0A2W2BQQ6_9HYPH</name>
<comment type="catalytic activity">
    <reaction evidence="5 6">
        <text>cytidine(34) in tRNA(Ile2) + L-lysine + ATP = lysidine(34) in tRNA(Ile2) + AMP + diphosphate + H(+)</text>
        <dbReference type="Rhea" id="RHEA:43744"/>
        <dbReference type="Rhea" id="RHEA-COMP:10625"/>
        <dbReference type="Rhea" id="RHEA-COMP:10670"/>
        <dbReference type="ChEBI" id="CHEBI:15378"/>
        <dbReference type="ChEBI" id="CHEBI:30616"/>
        <dbReference type="ChEBI" id="CHEBI:32551"/>
        <dbReference type="ChEBI" id="CHEBI:33019"/>
        <dbReference type="ChEBI" id="CHEBI:82748"/>
        <dbReference type="ChEBI" id="CHEBI:83665"/>
        <dbReference type="ChEBI" id="CHEBI:456215"/>
        <dbReference type="EC" id="6.3.4.19"/>
    </reaction>
</comment>
<dbReference type="PANTHER" id="PTHR43033:SF5">
    <property type="entry name" value="TRNA(ILE)-LYSIDINE SYNTHETASE"/>
    <property type="match status" value="1"/>
</dbReference>
<comment type="domain">
    <text evidence="6">The N-terminal region contains the highly conserved SGGXDS motif, predicted to be a P-loop motif involved in ATP binding.</text>
</comment>
<feature type="domain" description="tRNA(Ile)-lysidine/2-thiocytidine synthase N-terminal" evidence="8">
    <location>
        <begin position="32"/>
        <end position="213"/>
    </location>
</feature>
<sequence length="411" mass="43953">MPAGAPRRKPSVPAAPPDIPADFSALTPERHVALAVSGGSDSTALMRLAADWARTNHPGLVLSVLTVDHGLRPAAAAEARQVGQWATALGLGHQVLRWTEDPKPATGLQARAREARYGLMAQWCQAQGATALLTAHTLDDQAETVLMRLARTTSPDSLAGIRPAGGWQGLPLLRPLLGVKRQALRDWLASLGQPWIDDPSNEDPRFERVRARRSLAAMGPETTARLAALAEAAARATDLLARTARKWLAFSLQEHEAGICHIAAGDFRDLPAALQERILAIVIAHYGGGQGAVDADELRRIARWACSGEGPVRCTLGGALLGRRKTGFWVTREAGRIAASPQRVPGDGKLLWDNRFLVEAVPGSTVAPVAARKLPPLAGVPVYAQRAGPWVEPPPGAPPARIRFLRLNTQR</sequence>
<keyword evidence="2 6" id="KW-0819">tRNA processing</keyword>
<evidence type="ECO:0000259" key="8">
    <source>
        <dbReference type="Pfam" id="PF01171"/>
    </source>
</evidence>
<proteinExistence type="inferred from homology"/>
<dbReference type="HAMAP" id="MF_01161">
    <property type="entry name" value="tRNA_Ile_lys_synt"/>
    <property type="match status" value="1"/>
</dbReference>
<feature type="binding site" evidence="6">
    <location>
        <begin position="37"/>
        <end position="42"/>
    </location>
    <ligand>
        <name>ATP</name>
        <dbReference type="ChEBI" id="CHEBI:30616"/>
    </ligand>
</feature>
<accession>A0A2W2BQQ6</accession>
<keyword evidence="1 6" id="KW-0436">Ligase</keyword>
<protein>
    <recommendedName>
        <fullName evidence="6">tRNA(Ile)-lysidine synthase</fullName>
        <ecNumber evidence="6">6.3.4.19</ecNumber>
    </recommendedName>
    <alternativeName>
        <fullName evidence="6">tRNA(Ile)-2-lysyl-cytidine synthase</fullName>
    </alternativeName>
    <alternativeName>
        <fullName evidence="6">tRNA(Ile)-lysidine synthetase</fullName>
    </alternativeName>
</protein>
<feature type="compositionally biased region" description="Basic residues" evidence="7">
    <location>
        <begin position="1"/>
        <end position="10"/>
    </location>
</feature>
<comment type="subcellular location">
    <subcellularLocation>
        <location evidence="6">Cytoplasm</location>
    </subcellularLocation>
</comment>
<dbReference type="EC" id="6.3.4.19" evidence="6"/>
<dbReference type="InterPro" id="IPR012094">
    <property type="entry name" value="tRNA_Ile_lys_synt"/>
</dbReference>
<dbReference type="EMBL" id="QKVK01000001">
    <property type="protein sequence ID" value="PZF78539.1"/>
    <property type="molecule type" value="Genomic_DNA"/>
</dbReference>
<dbReference type="PANTHER" id="PTHR43033">
    <property type="entry name" value="TRNA(ILE)-LYSIDINE SYNTHASE-RELATED"/>
    <property type="match status" value="1"/>
</dbReference>
<evidence type="ECO:0000256" key="1">
    <source>
        <dbReference type="ARBA" id="ARBA00022598"/>
    </source>
</evidence>
<comment type="similarity">
    <text evidence="6">Belongs to the tRNA(Ile)-lysidine synthase family.</text>
</comment>
<feature type="region of interest" description="Disordered" evidence="7">
    <location>
        <begin position="1"/>
        <end position="22"/>
    </location>
</feature>
<evidence type="ECO:0000313" key="9">
    <source>
        <dbReference type="EMBL" id="PZF78539.1"/>
    </source>
</evidence>
<evidence type="ECO:0000256" key="4">
    <source>
        <dbReference type="ARBA" id="ARBA00022840"/>
    </source>
</evidence>
<dbReference type="GO" id="GO:0032267">
    <property type="term" value="F:tRNA(Ile)-lysidine synthase activity"/>
    <property type="evidence" value="ECO:0007669"/>
    <property type="project" value="UniProtKB-EC"/>
</dbReference>
<evidence type="ECO:0000256" key="7">
    <source>
        <dbReference type="SAM" id="MobiDB-lite"/>
    </source>
</evidence>
<dbReference type="InterPro" id="IPR012795">
    <property type="entry name" value="tRNA_Ile_lys_synt_N"/>
</dbReference>
<dbReference type="Pfam" id="PF01171">
    <property type="entry name" value="ATP_bind_3"/>
    <property type="match status" value="1"/>
</dbReference>
<dbReference type="GO" id="GO:0006400">
    <property type="term" value="P:tRNA modification"/>
    <property type="evidence" value="ECO:0007669"/>
    <property type="project" value="UniProtKB-UniRule"/>
</dbReference>
<comment type="function">
    <text evidence="6">Ligates lysine onto the cytidine present at position 34 of the AUA codon-specific tRNA(Ile) that contains the anticodon CAU, in an ATP-dependent manner. Cytidine is converted to lysidine, thus changing the amino acid specificity of the tRNA from methionine to isoleucine.</text>
</comment>